<proteinExistence type="predicted"/>
<accession>A0AAX6H7A9</accession>
<sequence length="78" mass="8552">MRSFCVATGSSLTIGKQILGSWWTDPDPSVSPCGFVIGSTNSRSRPITLGSIDEFRAILPRVVIVRFELSINYFPESS</sequence>
<keyword evidence="2" id="KW-1185">Reference proteome</keyword>
<protein>
    <submittedName>
        <fullName evidence="1">Uncharacterized protein</fullName>
    </submittedName>
</protein>
<reference evidence="1" key="1">
    <citation type="journal article" date="2023" name="GigaByte">
        <title>Genome assembly of the bearded iris, Iris pallida Lam.</title>
        <authorList>
            <person name="Bruccoleri R.E."/>
            <person name="Oakeley E.J."/>
            <person name="Faust A.M.E."/>
            <person name="Altorfer M."/>
            <person name="Dessus-Babus S."/>
            <person name="Burckhardt D."/>
            <person name="Oertli M."/>
            <person name="Naumann U."/>
            <person name="Petersen F."/>
            <person name="Wong J."/>
        </authorList>
    </citation>
    <scope>NUCLEOTIDE SEQUENCE</scope>
    <source>
        <strain evidence="1">GSM-AAB239-AS_SAM_17_03QT</strain>
    </source>
</reference>
<evidence type="ECO:0000313" key="2">
    <source>
        <dbReference type="Proteomes" id="UP001140949"/>
    </source>
</evidence>
<organism evidence="1 2">
    <name type="scientific">Iris pallida</name>
    <name type="common">Sweet iris</name>
    <dbReference type="NCBI Taxonomy" id="29817"/>
    <lineage>
        <taxon>Eukaryota</taxon>
        <taxon>Viridiplantae</taxon>
        <taxon>Streptophyta</taxon>
        <taxon>Embryophyta</taxon>
        <taxon>Tracheophyta</taxon>
        <taxon>Spermatophyta</taxon>
        <taxon>Magnoliopsida</taxon>
        <taxon>Liliopsida</taxon>
        <taxon>Asparagales</taxon>
        <taxon>Iridaceae</taxon>
        <taxon>Iridoideae</taxon>
        <taxon>Irideae</taxon>
        <taxon>Iris</taxon>
    </lineage>
</organism>
<dbReference type="AlphaFoldDB" id="A0AAX6H7A9"/>
<name>A0AAX6H7A9_IRIPA</name>
<comment type="caution">
    <text evidence="1">The sequence shown here is derived from an EMBL/GenBank/DDBJ whole genome shotgun (WGS) entry which is preliminary data.</text>
</comment>
<dbReference type="EMBL" id="JANAVB010011799">
    <property type="protein sequence ID" value="KAJ6836879.1"/>
    <property type="molecule type" value="Genomic_DNA"/>
</dbReference>
<gene>
    <name evidence="1" type="ORF">M6B38_324690</name>
</gene>
<dbReference type="Proteomes" id="UP001140949">
    <property type="component" value="Unassembled WGS sequence"/>
</dbReference>
<reference evidence="1" key="2">
    <citation type="submission" date="2023-04" db="EMBL/GenBank/DDBJ databases">
        <authorList>
            <person name="Bruccoleri R.E."/>
            <person name="Oakeley E.J."/>
            <person name="Faust A.-M."/>
            <person name="Dessus-Babus S."/>
            <person name="Altorfer M."/>
            <person name="Burckhardt D."/>
            <person name="Oertli M."/>
            <person name="Naumann U."/>
            <person name="Petersen F."/>
            <person name="Wong J."/>
        </authorList>
    </citation>
    <scope>NUCLEOTIDE SEQUENCE</scope>
    <source>
        <strain evidence="1">GSM-AAB239-AS_SAM_17_03QT</strain>
        <tissue evidence="1">Leaf</tissue>
    </source>
</reference>
<evidence type="ECO:0000313" key="1">
    <source>
        <dbReference type="EMBL" id="KAJ6836879.1"/>
    </source>
</evidence>